<keyword evidence="9" id="KW-0804">Transcription</keyword>
<evidence type="ECO:0000256" key="11">
    <source>
        <dbReference type="PROSITE-ProRule" id="PRU00042"/>
    </source>
</evidence>
<dbReference type="InterPro" id="IPR013087">
    <property type="entry name" value="Znf_C2H2_type"/>
</dbReference>
<dbReference type="PANTHER" id="PTHR16515">
    <property type="entry name" value="PR DOMAIN ZINC FINGER PROTEIN"/>
    <property type="match status" value="1"/>
</dbReference>
<name>A0A4Y2APX0_ARAVE</name>
<proteinExistence type="inferred from homology"/>
<dbReference type="FunFam" id="3.30.160.60:FF:000508">
    <property type="entry name" value="Myeloid zinc finger 1"/>
    <property type="match status" value="1"/>
</dbReference>
<dbReference type="GO" id="GO:0003677">
    <property type="term" value="F:DNA binding"/>
    <property type="evidence" value="ECO:0007669"/>
    <property type="project" value="UniProtKB-KW"/>
</dbReference>
<comment type="subcellular location">
    <subcellularLocation>
        <location evidence="1">Nucleus</location>
    </subcellularLocation>
</comment>
<keyword evidence="3" id="KW-0479">Metal-binding</keyword>
<dbReference type="GO" id="GO:0042802">
    <property type="term" value="F:identical protein binding"/>
    <property type="evidence" value="ECO:0007669"/>
    <property type="project" value="UniProtKB-ARBA"/>
</dbReference>
<dbReference type="FunFam" id="3.30.160.60:FF:001450">
    <property type="entry name" value="zinc finger protein 774"/>
    <property type="match status" value="1"/>
</dbReference>
<keyword evidence="8" id="KW-0238">DNA-binding</keyword>
<evidence type="ECO:0000256" key="9">
    <source>
        <dbReference type="ARBA" id="ARBA00023163"/>
    </source>
</evidence>
<keyword evidence="15" id="KW-1185">Reference proteome</keyword>
<dbReference type="GO" id="GO:0008270">
    <property type="term" value="F:zinc ion binding"/>
    <property type="evidence" value="ECO:0007669"/>
    <property type="project" value="UniProtKB-KW"/>
</dbReference>
<feature type="domain" description="C2H2-type" evidence="13">
    <location>
        <begin position="341"/>
        <end position="368"/>
    </location>
</feature>
<dbReference type="InterPro" id="IPR036236">
    <property type="entry name" value="Znf_C2H2_sf"/>
</dbReference>
<dbReference type="AlphaFoldDB" id="A0A4Y2APX0"/>
<evidence type="ECO:0000259" key="13">
    <source>
        <dbReference type="PROSITE" id="PS50157"/>
    </source>
</evidence>
<dbReference type="FunFam" id="3.30.160.60:FF:000912">
    <property type="entry name" value="Zinc finger protein 660"/>
    <property type="match status" value="1"/>
</dbReference>
<evidence type="ECO:0000256" key="8">
    <source>
        <dbReference type="ARBA" id="ARBA00023125"/>
    </source>
</evidence>
<organism evidence="14 15">
    <name type="scientific">Araneus ventricosus</name>
    <name type="common">Orbweaver spider</name>
    <name type="synonym">Epeira ventricosa</name>
    <dbReference type="NCBI Taxonomy" id="182803"/>
    <lineage>
        <taxon>Eukaryota</taxon>
        <taxon>Metazoa</taxon>
        <taxon>Ecdysozoa</taxon>
        <taxon>Arthropoda</taxon>
        <taxon>Chelicerata</taxon>
        <taxon>Arachnida</taxon>
        <taxon>Araneae</taxon>
        <taxon>Araneomorphae</taxon>
        <taxon>Entelegynae</taxon>
        <taxon>Araneoidea</taxon>
        <taxon>Araneidae</taxon>
        <taxon>Araneus</taxon>
    </lineage>
</organism>
<dbReference type="Pfam" id="PF00096">
    <property type="entry name" value="zf-C2H2"/>
    <property type="match status" value="3"/>
</dbReference>
<dbReference type="SUPFAM" id="SSF57667">
    <property type="entry name" value="beta-beta-alpha zinc fingers"/>
    <property type="match status" value="2"/>
</dbReference>
<dbReference type="SMART" id="SM00355">
    <property type="entry name" value="ZnF_C2H2"/>
    <property type="match status" value="4"/>
</dbReference>
<keyword evidence="6" id="KW-0862">Zinc</keyword>
<dbReference type="Gene3D" id="3.30.160.60">
    <property type="entry name" value="Classic Zinc Finger"/>
    <property type="match status" value="4"/>
</dbReference>
<evidence type="ECO:0000256" key="4">
    <source>
        <dbReference type="ARBA" id="ARBA00022737"/>
    </source>
</evidence>
<reference evidence="14 15" key="1">
    <citation type="journal article" date="2019" name="Sci. Rep.">
        <title>Orb-weaving spider Araneus ventricosus genome elucidates the spidroin gene catalogue.</title>
        <authorList>
            <person name="Kono N."/>
            <person name="Nakamura H."/>
            <person name="Ohtoshi R."/>
            <person name="Moran D.A.P."/>
            <person name="Shinohara A."/>
            <person name="Yoshida Y."/>
            <person name="Fujiwara M."/>
            <person name="Mori M."/>
            <person name="Tomita M."/>
            <person name="Arakawa K."/>
        </authorList>
    </citation>
    <scope>NUCLEOTIDE SEQUENCE [LARGE SCALE GENOMIC DNA]</scope>
</reference>
<evidence type="ECO:0000313" key="15">
    <source>
        <dbReference type="Proteomes" id="UP000499080"/>
    </source>
</evidence>
<dbReference type="OrthoDB" id="6077919at2759"/>
<evidence type="ECO:0000256" key="7">
    <source>
        <dbReference type="ARBA" id="ARBA00023015"/>
    </source>
</evidence>
<evidence type="ECO:0000256" key="10">
    <source>
        <dbReference type="ARBA" id="ARBA00023242"/>
    </source>
</evidence>
<feature type="domain" description="C2H2-type" evidence="13">
    <location>
        <begin position="369"/>
        <end position="396"/>
    </location>
</feature>
<feature type="compositionally biased region" description="Basic residues" evidence="12">
    <location>
        <begin position="106"/>
        <end position="115"/>
    </location>
</feature>
<evidence type="ECO:0000313" key="14">
    <source>
        <dbReference type="EMBL" id="GBL81883.1"/>
    </source>
</evidence>
<keyword evidence="7" id="KW-0805">Transcription regulation</keyword>
<feature type="domain" description="C2H2-type" evidence="13">
    <location>
        <begin position="313"/>
        <end position="340"/>
    </location>
</feature>
<dbReference type="PROSITE" id="PS00028">
    <property type="entry name" value="ZINC_FINGER_C2H2_1"/>
    <property type="match status" value="4"/>
</dbReference>
<dbReference type="EMBL" id="BGPR01081176">
    <property type="protein sequence ID" value="GBL81883.1"/>
    <property type="molecule type" value="Genomic_DNA"/>
</dbReference>
<sequence>MKILCSYFQKSNKMMLKILSKYRGASLKVIQFSLRDASKTRGRSNCFSRRVSNTEQGNPSNTLLSGPLFNVHSCFVHSKVNQTACLLNSSENFESLYRRQGDIRGASKRKSKRPVQRSNEKKTDCISFQAASNKKCEISQKEGSWHSFNEDESCSSKSLQNDSQKSEFHSKNVFGAPHFHTNFAIPPRFIETGQDVIKVSGDDSNRDAHFISNTSIPKLSTCIYKGNFISKNIPVSAGFSENICFVREQMSDNNNGAAKHQRTSEVASKGFNNISNVSAENAVSLTSMSDADPIAGPSGMNVESQLRPEHGNFICTECWKSFSRKDYLVVHYRTHTGEKPFPCDRCLKRFSAKSALNTHLRSHTGENPYSCDQCDQRFSQKSNLGKHSRIHTGERPYKCTICEKAFGKSSNLKAHYKNVHHEK</sequence>
<dbReference type="GO" id="GO:0005634">
    <property type="term" value="C:nucleus"/>
    <property type="evidence" value="ECO:0007669"/>
    <property type="project" value="UniProtKB-SubCell"/>
</dbReference>
<keyword evidence="5 11" id="KW-0863">Zinc-finger</keyword>
<comment type="similarity">
    <text evidence="2">Belongs to the krueppel C2H2-type zinc-finger protein family.</text>
</comment>
<accession>A0A4Y2APX0</accession>
<evidence type="ECO:0000256" key="2">
    <source>
        <dbReference type="ARBA" id="ARBA00006991"/>
    </source>
</evidence>
<evidence type="ECO:0000256" key="6">
    <source>
        <dbReference type="ARBA" id="ARBA00022833"/>
    </source>
</evidence>
<dbReference type="PANTHER" id="PTHR16515:SF66">
    <property type="entry name" value="C2H2-TYPE DOMAIN-CONTAINING PROTEIN"/>
    <property type="match status" value="1"/>
</dbReference>
<feature type="region of interest" description="Disordered" evidence="12">
    <location>
        <begin position="104"/>
        <end position="123"/>
    </location>
</feature>
<dbReference type="GO" id="GO:0010468">
    <property type="term" value="P:regulation of gene expression"/>
    <property type="evidence" value="ECO:0007669"/>
    <property type="project" value="TreeGrafter"/>
</dbReference>
<evidence type="ECO:0000256" key="3">
    <source>
        <dbReference type="ARBA" id="ARBA00022723"/>
    </source>
</evidence>
<evidence type="ECO:0000256" key="12">
    <source>
        <dbReference type="SAM" id="MobiDB-lite"/>
    </source>
</evidence>
<feature type="domain" description="C2H2-type" evidence="13">
    <location>
        <begin position="397"/>
        <end position="423"/>
    </location>
</feature>
<dbReference type="FunFam" id="3.30.160.60:FF:003121">
    <property type="entry name" value="zinc finger protein 250"/>
    <property type="match status" value="1"/>
</dbReference>
<protein>
    <submittedName>
        <fullName evidence="14">Zinc finger protein 845</fullName>
    </submittedName>
</protein>
<comment type="caution">
    <text evidence="14">The sequence shown here is derived from an EMBL/GenBank/DDBJ whole genome shotgun (WGS) entry which is preliminary data.</text>
</comment>
<dbReference type="InterPro" id="IPR050331">
    <property type="entry name" value="Zinc_finger"/>
</dbReference>
<keyword evidence="4" id="KW-0677">Repeat</keyword>
<dbReference type="PROSITE" id="PS50157">
    <property type="entry name" value="ZINC_FINGER_C2H2_2"/>
    <property type="match status" value="4"/>
</dbReference>
<evidence type="ECO:0000256" key="5">
    <source>
        <dbReference type="ARBA" id="ARBA00022771"/>
    </source>
</evidence>
<evidence type="ECO:0000256" key="1">
    <source>
        <dbReference type="ARBA" id="ARBA00004123"/>
    </source>
</evidence>
<gene>
    <name evidence="14" type="primary">ZNF845_3</name>
    <name evidence="14" type="ORF">AVEN_226982_1</name>
</gene>
<dbReference type="Proteomes" id="UP000499080">
    <property type="component" value="Unassembled WGS sequence"/>
</dbReference>
<dbReference type="Pfam" id="PF13912">
    <property type="entry name" value="zf-C2H2_6"/>
    <property type="match status" value="1"/>
</dbReference>
<keyword evidence="10" id="KW-0539">Nucleus</keyword>